<reference evidence="3" key="1">
    <citation type="submission" date="2020-06" db="EMBL/GenBank/DDBJ databases">
        <authorList>
            <consortium name="Plant Systems Biology data submission"/>
        </authorList>
    </citation>
    <scope>NUCLEOTIDE SEQUENCE</scope>
    <source>
        <strain evidence="3">D6</strain>
    </source>
</reference>
<protein>
    <recommendedName>
        <fullName evidence="2">DUF5898 domain-containing protein</fullName>
    </recommendedName>
</protein>
<gene>
    <name evidence="3" type="ORF">SEMRO_1210_G252810.1</name>
</gene>
<dbReference type="EMBL" id="CAICTM010001208">
    <property type="protein sequence ID" value="CAB9521590.1"/>
    <property type="molecule type" value="Genomic_DNA"/>
</dbReference>
<evidence type="ECO:0000313" key="4">
    <source>
        <dbReference type="Proteomes" id="UP001153069"/>
    </source>
</evidence>
<name>A0A9N8HR01_9STRA</name>
<dbReference type="Pfam" id="PF19250">
    <property type="entry name" value="DUF5898"/>
    <property type="match status" value="1"/>
</dbReference>
<comment type="caution">
    <text evidence="3">The sequence shown here is derived from an EMBL/GenBank/DDBJ whole genome shotgun (WGS) entry which is preliminary data.</text>
</comment>
<dbReference type="Proteomes" id="UP001153069">
    <property type="component" value="Unassembled WGS sequence"/>
</dbReference>
<sequence>MMDSRDDREMSAASAGSKKKPNDYATMSLDQLQVLAMGGDKAAAVMYFSQLRFQGNEMMPPPPPPMLGPPAGAATSTLEGSTSTKKRKYANTEEMYRQTLDCKPFNDLSASSAHLNTGHAEPDKTHHGFLPMLLELPEKVHEKICQQLNNSPLIETDLLNENDFHTNCFNLVWTVLFNSGLREVVKLSNTTQFFDVITDFTLLLRKNLFPIGGGEVKKGKWEMDRDDQGKSGEVYGQVCNEMASMTLNGPKSPPMLLTTLNQWRLVSNCPMEEIEKDIKAIQRKLGEIRQDPNVLFDDWSSAEQAKGSPEAPVIAPDSQRKTELCPPNVLRKQRKQKEDPRPTHLAATPISVANGKKEDKGSTSTSAPGETPKGKKGSTITSLVNPESRDVYTSQVFKFPSETKMVANLIYTWLLLALRGSTNRHRFDPFAKSIKAPCRALNVGREQDSGTQLFCITFGHLKEGIDFHSTPRRNQKSFLVWSPLGFTDKSMCCFATNNADGFTVSKEKKKEKDGKCDAVGAMKPRAASPCAIKFFKGPADETKSHAEKEFDIWHALYPMFSFMAVNIVFGRTYLVMPYLQAFSRSERCEMLKDQAGRSKLEAAFQWLYSKGYKYEDQDIRWRHLGWYWINNQRQIGFCDFGSMVHVGANSAGAQAWSLKAVRKLDDNLEDKAHTPPYVEQTHVPPTGSAGVELAAPE</sequence>
<proteinExistence type="predicted"/>
<keyword evidence="4" id="KW-1185">Reference proteome</keyword>
<evidence type="ECO:0000259" key="2">
    <source>
        <dbReference type="Pfam" id="PF19250"/>
    </source>
</evidence>
<feature type="region of interest" description="Disordered" evidence="1">
    <location>
        <begin position="302"/>
        <end position="382"/>
    </location>
</feature>
<feature type="domain" description="DUF5898" evidence="2">
    <location>
        <begin position="525"/>
        <end position="627"/>
    </location>
</feature>
<organism evidence="3 4">
    <name type="scientific">Seminavis robusta</name>
    <dbReference type="NCBI Taxonomy" id="568900"/>
    <lineage>
        <taxon>Eukaryota</taxon>
        <taxon>Sar</taxon>
        <taxon>Stramenopiles</taxon>
        <taxon>Ochrophyta</taxon>
        <taxon>Bacillariophyta</taxon>
        <taxon>Bacillariophyceae</taxon>
        <taxon>Bacillariophycidae</taxon>
        <taxon>Naviculales</taxon>
        <taxon>Naviculaceae</taxon>
        <taxon>Seminavis</taxon>
    </lineage>
</organism>
<feature type="region of interest" description="Disordered" evidence="1">
    <location>
        <begin position="60"/>
        <end position="85"/>
    </location>
</feature>
<dbReference type="InterPro" id="IPR045417">
    <property type="entry name" value="DUF5898"/>
</dbReference>
<feature type="region of interest" description="Disordered" evidence="1">
    <location>
        <begin position="1"/>
        <end position="23"/>
    </location>
</feature>
<evidence type="ECO:0000313" key="3">
    <source>
        <dbReference type="EMBL" id="CAB9521590.1"/>
    </source>
</evidence>
<evidence type="ECO:0000256" key="1">
    <source>
        <dbReference type="SAM" id="MobiDB-lite"/>
    </source>
</evidence>
<accession>A0A9N8HR01</accession>
<feature type="compositionally biased region" description="Basic and acidic residues" evidence="1">
    <location>
        <begin position="1"/>
        <end position="10"/>
    </location>
</feature>
<feature type="region of interest" description="Disordered" evidence="1">
    <location>
        <begin position="671"/>
        <end position="697"/>
    </location>
</feature>
<dbReference type="AlphaFoldDB" id="A0A9N8HR01"/>